<comment type="caution">
    <text evidence="1">The sequence shown here is derived from an EMBL/GenBank/DDBJ whole genome shotgun (WGS) entry which is preliminary data.</text>
</comment>
<reference evidence="1 2" key="1">
    <citation type="submission" date="2024-06" db="EMBL/GenBank/DDBJ databases">
        <authorList>
            <person name="Li Z."/>
            <person name="Jiang Y."/>
        </authorList>
    </citation>
    <scope>NUCLEOTIDE SEQUENCE [LARGE SCALE GENOMIC DNA]</scope>
    <source>
        <strain evidence="1 2">HSW-8</strain>
    </source>
</reference>
<dbReference type="Gene3D" id="3.40.50.1820">
    <property type="entry name" value="alpha/beta hydrolase"/>
    <property type="match status" value="1"/>
</dbReference>
<organism evidence="1 2">
    <name type="scientific">Sinimarinibacterium thermocellulolyticum</name>
    <dbReference type="NCBI Taxonomy" id="3170016"/>
    <lineage>
        <taxon>Bacteria</taxon>
        <taxon>Pseudomonadati</taxon>
        <taxon>Pseudomonadota</taxon>
        <taxon>Gammaproteobacteria</taxon>
        <taxon>Nevskiales</taxon>
        <taxon>Nevskiaceae</taxon>
        <taxon>Sinimarinibacterium</taxon>
    </lineage>
</organism>
<dbReference type="InterPro" id="IPR029058">
    <property type="entry name" value="AB_hydrolase_fold"/>
</dbReference>
<name>A0ABV2ABW1_9GAMM</name>
<keyword evidence="2" id="KW-1185">Reference proteome</keyword>
<dbReference type="GO" id="GO:0016787">
    <property type="term" value="F:hydrolase activity"/>
    <property type="evidence" value="ECO:0007669"/>
    <property type="project" value="UniProtKB-KW"/>
</dbReference>
<accession>A0ABV2ABW1</accession>
<evidence type="ECO:0000313" key="2">
    <source>
        <dbReference type="Proteomes" id="UP001465331"/>
    </source>
</evidence>
<dbReference type="SUPFAM" id="SSF53474">
    <property type="entry name" value="alpha/beta-Hydrolases"/>
    <property type="match status" value="1"/>
</dbReference>
<gene>
    <name evidence="1" type="ORF">ABSH63_09360</name>
</gene>
<dbReference type="EMBL" id="JBEPIJ010000009">
    <property type="protein sequence ID" value="MES0874210.1"/>
    <property type="molecule type" value="Genomic_DNA"/>
</dbReference>
<dbReference type="Proteomes" id="UP001465331">
    <property type="component" value="Unassembled WGS sequence"/>
</dbReference>
<keyword evidence="1" id="KW-0378">Hydrolase</keyword>
<evidence type="ECO:0000313" key="1">
    <source>
        <dbReference type="EMBL" id="MES0874210.1"/>
    </source>
</evidence>
<sequence>MTLPADAADLVCFAHGKESGPWGLKITRLADVARQQGFEVMSPDYRQTQNPDERVAMLVALRPRARRLVLAGSSMGGYVSAMACAALRPQALFLMAPALYFPGWDAEPEGIPALCSTVHGLRDDIVPAERSLRFAKTHGAELHLIDAEHTLNARIDLIAALFADLLQRVRAS</sequence>
<dbReference type="RefSeq" id="WP_352889249.1">
    <property type="nucleotide sequence ID" value="NZ_JBEPIJ010000009.1"/>
</dbReference>
<proteinExistence type="predicted"/>
<protein>
    <submittedName>
        <fullName evidence="1">Alpha/beta hydrolase</fullName>
    </submittedName>
</protein>